<protein>
    <submittedName>
        <fullName evidence="3">DnaJ2 protein</fullName>
    </submittedName>
</protein>
<dbReference type="PANTHER" id="PTHR43096">
    <property type="entry name" value="DNAJ HOMOLOG 1, MITOCHONDRIAL-RELATED"/>
    <property type="match status" value="1"/>
</dbReference>
<evidence type="ECO:0000259" key="2">
    <source>
        <dbReference type="PROSITE" id="PS50076"/>
    </source>
</evidence>
<name>A0A5M3T5M1_LIMPL</name>
<dbReference type="GeneID" id="301682655"/>
<organism evidence="3 4">
    <name type="scientific">Limnospira platensis NIES-46</name>
    <dbReference type="NCBI Taxonomy" id="1236695"/>
    <lineage>
        <taxon>Bacteria</taxon>
        <taxon>Bacillati</taxon>
        <taxon>Cyanobacteriota</taxon>
        <taxon>Cyanophyceae</taxon>
        <taxon>Oscillatoriophycideae</taxon>
        <taxon>Oscillatoriales</taxon>
        <taxon>Sirenicapillariaceae</taxon>
        <taxon>Limnospira</taxon>
    </lineage>
</organism>
<dbReference type="PANTHER" id="PTHR43096:SF52">
    <property type="entry name" value="DNAJ HOMOLOG 1, MITOCHONDRIAL-RELATED"/>
    <property type="match status" value="1"/>
</dbReference>
<dbReference type="EMBL" id="BIMW01000078">
    <property type="protein sequence ID" value="GCE93745.1"/>
    <property type="molecule type" value="Genomic_DNA"/>
</dbReference>
<dbReference type="PROSITE" id="PS50076">
    <property type="entry name" value="DNAJ_2"/>
    <property type="match status" value="1"/>
</dbReference>
<dbReference type="RefSeq" id="WP_006618848.1">
    <property type="nucleotide sequence ID" value="NZ_BIMW01000078.1"/>
</dbReference>
<evidence type="ECO:0000256" key="1">
    <source>
        <dbReference type="ARBA" id="ARBA00023186"/>
    </source>
</evidence>
<gene>
    <name evidence="3" type="primary">dnaJ2</name>
    <name evidence="3" type="ORF">NIES46_17970</name>
</gene>
<dbReference type="InterPro" id="IPR036869">
    <property type="entry name" value="J_dom_sf"/>
</dbReference>
<dbReference type="InterPro" id="IPR001623">
    <property type="entry name" value="DnaJ_domain"/>
</dbReference>
<dbReference type="Proteomes" id="UP000326169">
    <property type="component" value="Unassembled WGS sequence"/>
</dbReference>
<evidence type="ECO:0000313" key="3">
    <source>
        <dbReference type="EMBL" id="GCE93745.1"/>
    </source>
</evidence>
<dbReference type="SUPFAM" id="SSF49493">
    <property type="entry name" value="HSP40/DnaJ peptide-binding domain"/>
    <property type="match status" value="2"/>
</dbReference>
<dbReference type="CDD" id="cd10747">
    <property type="entry name" value="DnaJ_C"/>
    <property type="match status" value="1"/>
</dbReference>
<keyword evidence="1" id="KW-0143">Chaperone</keyword>
<dbReference type="CDD" id="cd06257">
    <property type="entry name" value="DnaJ"/>
    <property type="match status" value="1"/>
</dbReference>
<comment type="caution">
    <text evidence="3">The sequence shown here is derived from an EMBL/GenBank/DDBJ whole genome shotgun (WGS) entry which is preliminary data.</text>
</comment>
<dbReference type="SUPFAM" id="SSF46565">
    <property type="entry name" value="Chaperone J-domain"/>
    <property type="match status" value="1"/>
</dbReference>
<dbReference type="Gene3D" id="2.60.260.20">
    <property type="entry name" value="Urease metallochaperone UreE, N-terminal domain"/>
    <property type="match status" value="2"/>
</dbReference>
<accession>A0A5M3T5M1</accession>
<reference evidence="3 4" key="1">
    <citation type="journal article" date="2019" name="J Genomics">
        <title>The Draft Genome of a Hydrogen-producing Cyanobacterium, Arthrospira platensis NIES-46.</title>
        <authorList>
            <person name="Suzuki S."/>
            <person name="Yamaguchi H."/>
            <person name="Kawachi M."/>
        </authorList>
    </citation>
    <scope>NUCLEOTIDE SEQUENCE [LARGE SCALE GENOMIC DNA]</scope>
    <source>
        <strain evidence="3 4">NIES-46</strain>
    </source>
</reference>
<dbReference type="SMART" id="SM00271">
    <property type="entry name" value="DnaJ"/>
    <property type="match status" value="1"/>
</dbReference>
<dbReference type="PROSITE" id="PS00636">
    <property type="entry name" value="DNAJ_1"/>
    <property type="match status" value="1"/>
</dbReference>
<feature type="domain" description="J" evidence="2">
    <location>
        <begin position="9"/>
        <end position="74"/>
    </location>
</feature>
<dbReference type="Pfam" id="PF01556">
    <property type="entry name" value="DnaJ_C"/>
    <property type="match status" value="1"/>
</dbReference>
<dbReference type="InterPro" id="IPR018253">
    <property type="entry name" value="DnaJ_domain_CS"/>
</dbReference>
<dbReference type="InterPro" id="IPR008971">
    <property type="entry name" value="HSP40/DnaJ_pept-bd"/>
</dbReference>
<dbReference type="PRINTS" id="PR00625">
    <property type="entry name" value="JDOMAIN"/>
</dbReference>
<dbReference type="Pfam" id="PF00226">
    <property type="entry name" value="DnaJ"/>
    <property type="match status" value="1"/>
</dbReference>
<keyword evidence="4" id="KW-1185">Reference proteome</keyword>
<evidence type="ECO:0000313" key="4">
    <source>
        <dbReference type="Proteomes" id="UP000326169"/>
    </source>
</evidence>
<sequence length="326" mass="36343">MSSKTNYKDYYGILGVDKNASQQEIKKAYRNLARKYHPDVNPNDRTAEQRFKDINEAYEVLGDRDKRQKYDQFGKYWDPSSAGPPPGGVGDFDFNQYGNFDDFINELLGRFGGNPRQSYGYPSGGGYSAFDEFGDFFGGGYRDYEQVPPRDFTATLPLTFAEAFNGVEKKFNLDGETIKVKIPPGAKPDSKIRLKGKGGVSPTSGKRGDLYLTVELEAHPFFQFDGNDIICEVGISPEEAVLGAEIQVPTPSGKVTMKVPPGVASGQSLRLRGKGWPIPKGGRGDQIVRLKVVAPKSLSDRQRQLYQELQQISSFNPRQNLENWLK</sequence>
<dbReference type="Gene3D" id="1.10.287.110">
    <property type="entry name" value="DnaJ domain"/>
    <property type="match status" value="1"/>
</dbReference>
<proteinExistence type="predicted"/>
<dbReference type="InterPro" id="IPR002939">
    <property type="entry name" value="DnaJ_C"/>
</dbReference>